<sequence length="83" mass="9591">MIQRWRLSLPPFETRVFSVLYIPLQFPRGRCSAVLSALPKKQNISSGKEISLSVDADLRLRISDDLSFLTNPYNFAFTVWLRC</sequence>
<evidence type="ECO:0000313" key="1">
    <source>
        <dbReference type="EMBL" id="KAI3767434.1"/>
    </source>
</evidence>
<reference evidence="1 2" key="2">
    <citation type="journal article" date="2022" name="Mol. Ecol. Resour.">
        <title>The genomes of chicory, endive, great burdock and yacon provide insights into Asteraceae paleo-polyploidization history and plant inulin production.</title>
        <authorList>
            <person name="Fan W."/>
            <person name="Wang S."/>
            <person name="Wang H."/>
            <person name="Wang A."/>
            <person name="Jiang F."/>
            <person name="Liu H."/>
            <person name="Zhao H."/>
            <person name="Xu D."/>
            <person name="Zhang Y."/>
        </authorList>
    </citation>
    <scope>NUCLEOTIDE SEQUENCE [LARGE SCALE GENOMIC DNA]</scope>
    <source>
        <strain evidence="2">cv. Punajuju</strain>
        <tissue evidence="1">Leaves</tissue>
    </source>
</reference>
<protein>
    <submittedName>
        <fullName evidence="1">Uncharacterized protein</fullName>
    </submittedName>
</protein>
<evidence type="ECO:0000313" key="2">
    <source>
        <dbReference type="Proteomes" id="UP001055811"/>
    </source>
</evidence>
<reference evidence="2" key="1">
    <citation type="journal article" date="2022" name="Mol. Ecol. Resour.">
        <title>The genomes of chicory, endive, great burdock and yacon provide insights into Asteraceae palaeo-polyploidization history and plant inulin production.</title>
        <authorList>
            <person name="Fan W."/>
            <person name="Wang S."/>
            <person name="Wang H."/>
            <person name="Wang A."/>
            <person name="Jiang F."/>
            <person name="Liu H."/>
            <person name="Zhao H."/>
            <person name="Xu D."/>
            <person name="Zhang Y."/>
        </authorList>
    </citation>
    <scope>NUCLEOTIDE SEQUENCE [LARGE SCALE GENOMIC DNA]</scope>
    <source>
        <strain evidence="2">cv. Punajuju</strain>
    </source>
</reference>
<gene>
    <name evidence="1" type="ORF">L2E82_17547</name>
</gene>
<accession>A0ACB9F8K8</accession>
<name>A0ACB9F8K8_CICIN</name>
<proteinExistence type="predicted"/>
<keyword evidence="2" id="KW-1185">Reference proteome</keyword>
<comment type="caution">
    <text evidence="1">The sequence shown here is derived from an EMBL/GenBank/DDBJ whole genome shotgun (WGS) entry which is preliminary data.</text>
</comment>
<dbReference type="EMBL" id="CM042011">
    <property type="protein sequence ID" value="KAI3767434.1"/>
    <property type="molecule type" value="Genomic_DNA"/>
</dbReference>
<organism evidence="1 2">
    <name type="scientific">Cichorium intybus</name>
    <name type="common">Chicory</name>
    <dbReference type="NCBI Taxonomy" id="13427"/>
    <lineage>
        <taxon>Eukaryota</taxon>
        <taxon>Viridiplantae</taxon>
        <taxon>Streptophyta</taxon>
        <taxon>Embryophyta</taxon>
        <taxon>Tracheophyta</taxon>
        <taxon>Spermatophyta</taxon>
        <taxon>Magnoliopsida</taxon>
        <taxon>eudicotyledons</taxon>
        <taxon>Gunneridae</taxon>
        <taxon>Pentapetalae</taxon>
        <taxon>asterids</taxon>
        <taxon>campanulids</taxon>
        <taxon>Asterales</taxon>
        <taxon>Asteraceae</taxon>
        <taxon>Cichorioideae</taxon>
        <taxon>Cichorieae</taxon>
        <taxon>Cichoriinae</taxon>
        <taxon>Cichorium</taxon>
    </lineage>
</organism>
<dbReference type="Proteomes" id="UP001055811">
    <property type="component" value="Linkage Group LG03"/>
</dbReference>